<evidence type="ECO:0000256" key="1">
    <source>
        <dbReference type="SAM" id="Phobius"/>
    </source>
</evidence>
<keyword evidence="1" id="KW-0812">Transmembrane</keyword>
<keyword evidence="3" id="KW-1185">Reference proteome</keyword>
<proteinExistence type="predicted"/>
<dbReference type="HOGENOM" id="CLU_3356322_0_0_10"/>
<name>I4ANP1_BERLS</name>
<gene>
    <name evidence="2" type="ordered locus">Fleli_3245</name>
</gene>
<keyword evidence="1" id="KW-0472">Membrane</keyword>
<feature type="transmembrane region" description="Helical" evidence="1">
    <location>
        <begin position="6"/>
        <end position="28"/>
    </location>
</feature>
<evidence type="ECO:0000313" key="3">
    <source>
        <dbReference type="Proteomes" id="UP000006054"/>
    </source>
</evidence>
<dbReference type="Proteomes" id="UP000006054">
    <property type="component" value="Chromosome"/>
</dbReference>
<protein>
    <submittedName>
        <fullName evidence="2">Uncharacterized protein</fullName>
    </submittedName>
</protein>
<accession>I4ANP1</accession>
<organism evidence="2 3">
    <name type="scientific">Bernardetia litoralis (strain ATCC 23117 / DSM 6794 / NBRC 15988 / NCIMB 1366 / Fx l1 / Sio-4)</name>
    <name type="common">Flexibacter litoralis</name>
    <dbReference type="NCBI Taxonomy" id="880071"/>
    <lineage>
        <taxon>Bacteria</taxon>
        <taxon>Pseudomonadati</taxon>
        <taxon>Bacteroidota</taxon>
        <taxon>Cytophagia</taxon>
        <taxon>Cytophagales</taxon>
        <taxon>Bernardetiaceae</taxon>
        <taxon>Bernardetia</taxon>
    </lineage>
</organism>
<dbReference type="EMBL" id="CP003345">
    <property type="protein sequence ID" value="AFM05576.1"/>
    <property type="molecule type" value="Genomic_DNA"/>
</dbReference>
<dbReference type="KEGG" id="fli:Fleli_3245"/>
<sequence>MFNFILYRIFGGVVQSMIGYFVVGVASLKHQQRQFG</sequence>
<evidence type="ECO:0000313" key="2">
    <source>
        <dbReference type="EMBL" id="AFM05576.1"/>
    </source>
</evidence>
<reference evidence="3" key="1">
    <citation type="submission" date="2012-06" db="EMBL/GenBank/DDBJ databases">
        <title>The complete genome of Flexibacter litoralis DSM 6794.</title>
        <authorList>
            <person name="Lucas S."/>
            <person name="Copeland A."/>
            <person name="Lapidus A."/>
            <person name="Glavina del Rio T."/>
            <person name="Dalin E."/>
            <person name="Tice H."/>
            <person name="Bruce D."/>
            <person name="Goodwin L."/>
            <person name="Pitluck S."/>
            <person name="Peters L."/>
            <person name="Ovchinnikova G."/>
            <person name="Lu M."/>
            <person name="Kyrpides N."/>
            <person name="Mavromatis K."/>
            <person name="Ivanova N."/>
            <person name="Brettin T."/>
            <person name="Detter J.C."/>
            <person name="Han C."/>
            <person name="Larimer F."/>
            <person name="Land M."/>
            <person name="Hauser L."/>
            <person name="Markowitz V."/>
            <person name="Cheng J.-F."/>
            <person name="Hugenholtz P."/>
            <person name="Woyke T."/>
            <person name="Wu D."/>
            <person name="Spring S."/>
            <person name="Lang E."/>
            <person name="Kopitz M."/>
            <person name="Brambilla E."/>
            <person name="Klenk H.-P."/>
            <person name="Eisen J.A."/>
        </authorList>
    </citation>
    <scope>NUCLEOTIDE SEQUENCE [LARGE SCALE GENOMIC DNA]</scope>
    <source>
        <strain evidence="3">ATCC 23117 / DSM 6794 / NBRC 15988 / NCIMB 1366 / Sio-4</strain>
    </source>
</reference>
<dbReference type="AlphaFoldDB" id="I4ANP1"/>
<keyword evidence="1" id="KW-1133">Transmembrane helix</keyword>